<accession>A0A139X697</accession>
<dbReference type="Proteomes" id="UP000076925">
    <property type="component" value="Unassembled WGS sequence"/>
</dbReference>
<sequence length="981" mass="113392">MEPLLKPRFPQLHRLFAQKIKYRAITILLLFLLGLILVLGIQQLSVERVIGKESQTIELICSRTPNLAPEVLSKNGRISYDRGQFDDARDCWRRAVTAYREQGNETETINNQINQAQAEQALGFYPKACNTLLQIFSDKDCTTLREKPQELGDNKQNSQQLKEENKQKQQREFFDSLAEKSTDSSAKLIGLRSLGNVLRGLGELDLSNYVLLLSLQKVKPEEVMATWLDVGNIRRALSNKEQDLYSRSGDRQHIVCTIVDAYAAIDAYEYAIKKADLKSALQIAIQTRLNRLSFLSDLKDWRQKINQESKVKNIQESQDKDVFNRVFRRNTLSLVNQQRNCWKNLLIPELKLQFDSNIPATRLLSPTELYNWLSQQLSEQNPIIQSQEIDDLRQQIEKLPRSHTTLYTRLNFAKNWMRLQNLTEEQYQKLEKFLNETIDEAQGKPDKQLRNLRAESYALGYLGKLYESRKQWDLARTKTQKALLIAQSIPAQEIAYLWQWQLGRIYKPESTQSRQVKANEIQNNLKNIKEAREAYKGAFETLQFLRRELASGNPDAQLSFLEEIETVYREYVDLLLSKQNPEQTHLSQARTVITSLQAVELENFLRLACPENNLQTIDNVLDKKAKDTAFVYPLVLEDRIEVILKVPNVKQLLSFKKYVERKKVEYLVTQLQLDLEEEYTFEAVRQEAKQLYDWLMKDVDEYIDKNYKNIKTLVFALDTNLRNIPLAALVSNYNNEASNKEVEYLIDKYAIALAPRLDIPYPDVLQGKKLKILAAGLDKPDQKVNELRKFSTLRYANEELDVLNNLEKSNSRLSVTKLSNDKFKTKEFQNEINTFAFQIFHLATHGEFSSSPENTFILAYDQIISIKELGDVFRTQLQSQLEPIELLVLSACETAAGDKRATLGISGVGVRAGARSAIASLWTLDDEISVDFTKIFYRQFIDPKVKTKAQALQQAQKVLKELPGREHPRYWASYILLGNWL</sequence>
<feature type="domain" description="CHAT" evidence="3">
    <location>
        <begin position="686"/>
        <end position="979"/>
    </location>
</feature>
<name>A0A139X697_9CYAN</name>
<keyword evidence="2" id="KW-1133">Transmembrane helix</keyword>
<feature type="transmembrane region" description="Helical" evidence="2">
    <location>
        <begin position="20"/>
        <end position="41"/>
    </location>
</feature>
<keyword evidence="2" id="KW-0812">Transmembrane</keyword>
<dbReference type="InterPro" id="IPR011990">
    <property type="entry name" value="TPR-like_helical_dom_sf"/>
</dbReference>
<dbReference type="STRING" id="128403.WA1_27215"/>
<evidence type="ECO:0000256" key="1">
    <source>
        <dbReference type="SAM" id="Coils"/>
    </source>
</evidence>
<dbReference type="RefSeq" id="WP_017749965.1">
    <property type="nucleotide sequence ID" value="NZ_KQ976354.1"/>
</dbReference>
<dbReference type="PANTHER" id="PTHR10098:SF106">
    <property type="entry name" value="TETRATRICOPEPTIDE REPEAT PROTEIN 28-LIKE PROTEIN"/>
    <property type="match status" value="1"/>
</dbReference>
<gene>
    <name evidence="4" type="ORF">WA1_27215</name>
</gene>
<comment type="caution">
    <text evidence="4">The sequence shown here is derived from an EMBL/GenBank/DDBJ whole genome shotgun (WGS) entry which is preliminary data.</text>
</comment>
<dbReference type="InterPro" id="IPR024983">
    <property type="entry name" value="CHAT_dom"/>
</dbReference>
<dbReference type="SUPFAM" id="SSF48452">
    <property type="entry name" value="TPR-like"/>
    <property type="match status" value="1"/>
</dbReference>
<evidence type="ECO:0000256" key="2">
    <source>
        <dbReference type="SAM" id="Phobius"/>
    </source>
</evidence>
<reference evidence="4 5" key="1">
    <citation type="journal article" date="2013" name="Genome Biol. Evol.">
        <title>Genomes of Stigonematalean cyanobacteria (subsection V) and the evolution of oxygenic photosynthesis from prokaryotes to plastids.</title>
        <authorList>
            <person name="Dagan T."/>
            <person name="Roettger M."/>
            <person name="Stucken K."/>
            <person name="Landan G."/>
            <person name="Koch R."/>
            <person name="Major P."/>
            <person name="Gould S.B."/>
            <person name="Goremykin V.V."/>
            <person name="Rippka R."/>
            <person name="Tandeau de Marsac N."/>
            <person name="Gugger M."/>
            <person name="Lockhart P.J."/>
            <person name="Allen J.F."/>
            <person name="Brune I."/>
            <person name="Maus I."/>
            <person name="Puhler A."/>
            <person name="Martin W.F."/>
        </authorList>
    </citation>
    <scope>NUCLEOTIDE SEQUENCE [LARGE SCALE GENOMIC DNA]</scope>
    <source>
        <strain evidence="4 5">PCC 7110</strain>
    </source>
</reference>
<dbReference type="PANTHER" id="PTHR10098">
    <property type="entry name" value="RAPSYN-RELATED"/>
    <property type="match status" value="1"/>
</dbReference>
<evidence type="ECO:0000313" key="5">
    <source>
        <dbReference type="Proteomes" id="UP000076925"/>
    </source>
</evidence>
<keyword evidence="2" id="KW-0472">Membrane</keyword>
<evidence type="ECO:0000259" key="3">
    <source>
        <dbReference type="Pfam" id="PF12770"/>
    </source>
</evidence>
<feature type="coiled-coil region" evidence="1">
    <location>
        <begin position="518"/>
        <end position="548"/>
    </location>
</feature>
<dbReference type="AlphaFoldDB" id="A0A139X697"/>
<proteinExistence type="predicted"/>
<dbReference type="SMART" id="SM00028">
    <property type="entry name" value="TPR"/>
    <property type="match status" value="2"/>
</dbReference>
<keyword evidence="5" id="KW-1185">Reference proteome</keyword>
<dbReference type="OrthoDB" id="3206999at2"/>
<protein>
    <recommendedName>
        <fullName evidence="3">CHAT domain-containing protein</fullName>
    </recommendedName>
</protein>
<evidence type="ECO:0000313" key="4">
    <source>
        <dbReference type="EMBL" id="KYC40229.1"/>
    </source>
</evidence>
<keyword evidence="1" id="KW-0175">Coiled coil</keyword>
<dbReference type="InterPro" id="IPR019734">
    <property type="entry name" value="TPR_rpt"/>
</dbReference>
<organism evidence="4 5">
    <name type="scientific">Scytonema hofmannii PCC 7110</name>
    <dbReference type="NCBI Taxonomy" id="128403"/>
    <lineage>
        <taxon>Bacteria</taxon>
        <taxon>Bacillati</taxon>
        <taxon>Cyanobacteriota</taxon>
        <taxon>Cyanophyceae</taxon>
        <taxon>Nostocales</taxon>
        <taxon>Scytonemataceae</taxon>
        <taxon>Scytonema</taxon>
    </lineage>
</organism>
<dbReference type="EMBL" id="ANNX02000030">
    <property type="protein sequence ID" value="KYC40229.1"/>
    <property type="molecule type" value="Genomic_DNA"/>
</dbReference>
<dbReference type="Pfam" id="PF12770">
    <property type="entry name" value="CHAT"/>
    <property type="match status" value="1"/>
</dbReference>
<dbReference type="Gene3D" id="1.25.40.10">
    <property type="entry name" value="Tetratricopeptide repeat domain"/>
    <property type="match status" value="1"/>
</dbReference>